<dbReference type="Proteomes" id="UP000275356">
    <property type="component" value="Unassembled WGS sequence"/>
</dbReference>
<dbReference type="PROSITE" id="PS51257">
    <property type="entry name" value="PROKAR_LIPOPROTEIN"/>
    <property type="match status" value="1"/>
</dbReference>
<keyword evidence="3" id="KW-1185">Reference proteome</keyword>
<feature type="signal peptide" evidence="1">
    <location>
        <begin position="1"/>
        <end position="29"/>
    </location>
</feature>
<keyword evidence="1" id="KW-0732">Signal</keyword>
<evidence type="ECO:0000313" key="3">
    <source>
        <dbReference type="Proteomes" id="UP000275356"/>
    </source>
</evidence>
<accession>A0A3N2D2I7</accession>
<dbReference type="EMBL" id="RKHQ01000002">
    <property type="protein sequence ID" value="ROR93982.1"/>
    <property type="molecule type" value="Genomic_DNA"/>
</dbReference>
<name>A0A3N2D2I7_9MICO</name>
<dbReference type="RefSeq" id="WP_123740851.1">
    <property type="nucleotide sequence ID" value="NZ_RKHQ01000002.1"/>
</dbReference>
<protein>
    <submittedName>
        <fullName evidence="2">Uncharacterized protein</fullName>
    </submittedName>
</protein>
<sequence length="184" mass="19378">MQPDRPRRPRGARAAVIAGLLTVALAACAPTVWEPVNVTVGDLELSLEAPRDSTVEDGSLGAPGCVDARASVYAGSKVRSNLTIATASADGACPDERPLNGRFPSWGAVDQLPQDAVAVDLDVAAGASAYQFTVVYTECTNFCTDYDRPVTFVELADGRTFFTTGYELSDATLTRMVDSIALVS</sequence>
<reference evidence="2 3" key="1">
    <citation type="submission" date="2018-11" db="EMBL/GenBank/DDBJ databases">
        <title>Sequencing the genomes of 1000 actinobacteria strains.</title>
        <authorList>
            <person name="Klenk H.-P."/>
        </authorList>
    </citation>
    <scope>NUCLEOTIDE SEQUENCE [LARGE SCALE GENOMIC DNA]</scope>
    <source>
        <strain evidence="2 3">DSM 13521</strain>
    </source>
</reference>
<proteinExistence type="predicted"/>
<evidence type="ECO:0000256" key="1">
    <source>
        <dbReference type="SAM" id="SignalP"/>
    </source>
</evidence>
<gene>
    <name evidence="2" type="ORF">EDD28_3411</name>
</gene>
<feature type="chain" id="PRO_5018254670" evidence="1">
    <location>
        <begin position="30"/>
        <end position="184"/>
    </location>
</feature>
<organism evidence="2 3">
    <name type="scientific">Salana multivorans</name>
    <dbReference type="NCBI Taxonomy" id="120377"/>
    <lineage>
        <taxon>Bacteria</taxon>
        <taxon>Bacillati</taxon>
        <taxon>Actinomycetota</taxon>
        <taxon>Actinomycetes</taxon>
        <taxon>Micrococcales</taxon>
        <taxon>Beutenbergiaceae</taxon>
        <taxon>Salana</taxon>
    </lineage>
</organism>
<evidence type="ECO:0000313" key="2">
    <source>
        <dbReference type="EMBL" id="ROR93982.1"/>
    </source>
</evidence>
<comment type="caution">
    <text evidence="2">The sequence shown here is derived from an EMBL/GenBank/DDBJ whole genome shotgun (WGS) entry which is preliminary data.</text>
</comment>
<dbReference type="AlphaFoldDB" id="A0A3N2D2I7"/>
<dbReference type="OrthoDB" id="5198388at2"/>